<dbReference type="EMBL" id="CP017603">
    <property type="protein sequence ID" value="AOY75349.1"/>
    <property type="molecule type" value="Genomic_DNA"/>
</dbReference>
<feature type="transmembrane region" description="Helical" evidence="1">
    <location>
        <begin position="37"/>
        <end position="57"/>
    </location>
</feature>
<dbReference type="KEGG" id="cfm:BJL90_05185"/>
<feature type="transmembrane region" description="Helical" evidence="1">
    <location>
        <begin position="121"/>
        <end position="143"/>
    </location>
</feature>
<gene>
    <name evidence="2" type="ORF">BJL90_05185</name>
    <name evidence="3" type="ORF">CLFO_42800</name>
</gene>
<evidence type="ECO:0000256" key="1">
    <source>
        <dbReference type="SAM" id="Phobius"/>
    </source>
</evidence>
<accession>A0AAC9RQC5</accession>
<reference evidence="3 5" key="2">
    <citation type="submission" date="2017-03" db="EMBL/GenBank/DDBJ databases">
        <title>Complete sequence of Clostridium formicaceticum DSM 92.</title>
        <authorList>
            <person name="Poehlein A."/>
            <person name="Karl M."/>
            <person name="Bengelsdorf F.R."/>
            <person name="Duerre P."/>
            <person name="Daniel R."/>
        </authorList>
    </citation>
    <scope>NUCLEOTIDE SEQUENCE [LARGE SCALE GENOMIC DNA]</scope>
    <source>
        <strain evidence="3 5">DSM 92</strain>
    </source>
</reference>
<protein>
    <submittedName>
        <fullName evidence="3">Uncharacterized protein</fullName>
    </submittedName>
</protein>
<feature type="transmembrane region" description="Helical" evidence="1">
    <location>
        <begin position="63"/>
        <end position="81"/>
    </location>
</feature>
<organism evidence="3 5">
    <name type="scientific">Clostridium formicaceticum</name>
    <dbReference type="NCBI Taxonomy" id="1497"/>
    <lineage>
        <taxon>Bacteria</taxon>
        <taxon>Bacillati</taxon>
        <taxon>Bacillota</taxon>
        <taxon>Clostridia</taxon>
        <taxon>Eubacteriales</taxon>
        <taxon>Clostridiaceae</taxon>
        <taxon>Clostridium</taxon>
    </lineage>
</organism>
<proteinExistence type="predicted"/>
<evidence type="ECO:0000313" key="3">
    <source>
        <dbReference type="EMBL" id="ARE89799.1"/>
    </source>
</evidence>
<name>A0AAC9RQC5_9CLOT</name>
<evidence type="ECO:0000313" key="5">
    <source>
        <dbReference type="Proteomes" id="UP000192478"/>
    </source>
</evidence>
<keyword evidence="1" id="KW-1133">Transmembrane helix</keyword>
<keyword evidence="1" id="KW-0812">Transmembrane</keyword>
<evidence type="ECO:0000313" key="2">
    <source>
        <dbReference type="EMBL" id="AOY75349.1"/>
    </source>
</evidence>
<keyword evidence="4" id="KW-1185">Reference proteome</keyword>
<keyword evidence="1" id="KW-0472">Membrane</keyword>
<dbReference type="RefSeq" id="WP_070964945.1">
    <property type="nucleotide sequence ID" value="NZ_CP017603.1"/>
</dbReference>
<evidence type="ECO:0000313" key="4">
    <source>
        <dbReference type="Proteomes" id="UP000177894"/>
    </source>
</evidence>
<reference evidence="2 4" key="1">
    <citation type="submission" date="2016-10" db="EMBL/GenBank/DDBJ databases">
        <title>Complete Genome Sequence of Acetogen Clostridium formicoaceticum ATCC 27076.</title>
        <authorList>
            <person name="Bao T."/>
            <person name="Cheng C."/>
            <person name="Zhao J."/>
            <person name="Yang S.-T."/>
            <person name="Wang J."/>
            <person name="Wang M."/>
        </authorList>
    </citation>
    <scope>NUCLEOTIDE SEQUENCE [LARGE SCALE GENOMIC DNA]</scope>
    <source>
        <strain evidence="2 4">ATCC 27076</strain>
    </source>
</reference>
<dbReference type="EMBL" id="CP020559">
    <property type="protein sequence ID" value="ARE89799.1"/>
    <property type="molecule type" value="Genomic_DNA"/>
</dbReference>
<sequence length="154" mass="17573">MLNYIYIALLISFPEALLIFLLGFYLSNVRNINISKLLIMALIQSIIAFLLMLTMISITIRPLIQIVSMYLLVLMFLKFTYYKAIIPVLIGSFLQGGLQSIVFPMISKAFNIELVALRENLQSAILCYIPVFILSIMMLVIITKSRFHVCDIKS</sequence>
<dbReference type="Proteomes" id="UP000192478">
    <property type="component" value="Chromosome"/>
</dbReference>
<feature type="transmembrane region" description="Helical" evidence="1">
    <location>
        <begin position="6"/>
        <end position="25"/>
    </location>
</feature>
<feature type="transmembrane region" description="Helical" evidence="1">
    <location>
        <begin position="88"/>
        <end position="106"/>
    </location>
</feature>
<dbReference type="AlphaFoldDB" id="A0AAC9RQC5"/>
<dbReference type="Proteomes" id="UP000177894">
    <property type="component" value="Chromosome"/>
</dbReference>